<protein>
    <submittedName>
        <fullName evidence="2">DUF456 domain-containing protein</fullName>
    </submittedName>
</protein>
<dbReference type="EMBL" id="VFWZ01000002">
    <property type="protein sequence ID" value="TPN87344.1"/>
    <property type="molecule type" value="Genomic_DNA"/>
</dbReference>
<evidence type="ECO:0000256" key="1">
    <source>
        <dbReference type="SAM" id="Phobius"/>
    </source>
</evidence>
<feature type="transmembrane region" description="Helical" evidence="1">
    <location>
        <begin position="133"/>
        <end position="159"/>
    </location>
</feature>
<keyword evidence="1" id="KW-1133">Transmembrane helix</keyword>
<keyword evidence="3" id="KW-1185">Reference proteome</keyword>
<gene>
    <name evidence="2" type="ORF">FHK87_07085</name>
</gene>
<dbReference type="RefSeq" id="WP_140591986.1">
    <property type="nucleotide sequence ID" value="NZ_VFWZ01000002.1"/>
</dbReference>
<dbReference type="OrthoDB" id="9808460at2"/>
<dbReference type="Pfam" id="PF04306">
    <property type="entry name" value="DUF456"/>
    <property type="match status" value="1"/>
</dbReference>
<evidence type="ECO:0000313" key="3">
    <source>
        <dbReference type="Proteomes" id="UP000315540"/>
    </source>
</evidence>
<name>A0A504J9N6_9FLAO</name>
<keyword evidence="1" id="KW-0812">Transmembrane</keyword>
<organism evidence="2 3">
    <name type="scientific">Aquimarina algicola</name>
    <dbReference type="NCBI Taxonomy" id="2589995"/>
    <lineage>
        <taxon>Bacteria</taxon>
        <taxon>Pseudomonadati</taxon>
        <taxon>Bacteroidota</taxon>
        <taxon>Flavobacteriia</taxon>
        <taxon>Flavobacteriales</taxon>
        <taxon>Flavobacteriaceae</taxon>
        <taxon>Aquimarina</taxon>
    </lineage>
</organism>
<feature type="transmembrane region" description="Helical" evidence="1">
    <location>
        <begin position="88"/>
        <end position="112"/>
    </location>
</feature>
<accession>A0A504J9N6</accession>
<dbReference type="PANTHER" id="PTHR39165:SF1">
    <property type="entry name" value="DUF456 DOMAIN-CONTAINING PROTEIN"/>
    <property type="match status" value="1"/>
</dbReference>
<sequence>MDIILVIIGFVFCLFGIIGSFLPILPGPITSWIGLLLLHFTDAITRDWVFLGITLAISIIVWVLDYVVPALGTKKFGGTKYGMIGSSLGLIVGLLYLGPFGIIIGPFVGAYAGEFIKDSSNSSKAFKAALGSFIGFLAGTFIKFIVSLVFLVLFVRSIWEQWDAFF</sequence>
<feature type="transmembrane region" description="Helical" evidence="1">
    <location>
        <begin position="6"/>
        <end position="36"/>
    </location>
</feature>
<dbReference type="AlphaFoldDB" id="A0A504J9N6"/>
<proteinExistence type="predicted"/>
<dbReference type="Proteomes" id="UP000315540">
    <property type="component" value="Unassembled WGS sequence"/>
</dbReference>
<dbReference type="PANTHER" id="PTHR39165">
    <property type="entry name" value="IG HYPOTHETICAL 17883"/>
    <property type="match status" value="1"/>
</dbReference>
<keyword evidence="1" id="KW-0472">Membrane</keyword>
<reference evidence="2 3" key="1">
    <citation type="submission" date="2019-06" db="EMBL/GenBank/DDBJ databases">
        <authorList>
            <person name="Meng X."/>
        </authorList>
    </citation>
    <scope>NUCLEOTIDE SEQUENCE [LARGE SCALE GENOMIC DNA]</scope>
    <source>
        <strain evidence="2 3">M625</strain>
    </source>
</reference>
<feature type="transmembrane region" description="Helical" evidence="1">
    <location>
        <begin position="48"/>
        <end position="68"/>
    </location>
</feature>
<comment type="caution">
    <text evidence="2">The sequence shown here is derived from an EMBL/GenBank/DDBJ whole genome shotgun (WGS) entry which is preliminary data.</text>
</comment>
<dbReference type="InterPro" id="IPR007403">
    <property type="entry name" value="DUF456"/>
</dbReference>
<evidence type="ECO:0000313" key="2">
    <source>
        <dbReference type="EMBL" id="TPN87344.1"/>
    </source>
</evidence>